<evidence type="ECO:0000313" key="6">
    <source>
        <dbReference type="EMBL" id="MBW8289519.1"/>
    </source>
</evidence>
<dbReference type="PANTHER" id="PTHR46847:SF2">
    <property type="entry name" value="ABC TRANSPORTER SUGAR-BINDING PROTEIN"/>
    <property type="match status" value="1"/>
</dbReference>
<accession>A0ABS7FHH3</accession>
<sequence length="315" mass="33065">MPAARSTLLCGLLLLCGPSCQAAALARIGISVGALDNPFYQALARGAVQAAHGLNAAVRVTSMSANFTLEQQQRQMRLLIQQKVDLILLGAVDSQAIAPQVRQARAAGITVVAVDVDAPGVDGTVKSDNRQAGEITCRYLAQRLQGKGTLLIQGGPPVTSVSDRIAGCHAALAAYPGIAVDNDRANAMGSSLGGQRAMQRDLQRLPRIDAVFTINDRQALGAEKALRAAGRQQVLIGSVDGSPDIERALRLPGQIVASASQSPYLIGREAVLLGLHLRQGDAGKRLVTVPVGLVTRANLAGYQGWQSRRMPPAPR</sequence>
<reference evidence="6 7" key="1">
    <citation type="submission" date="2021-05" db="EMBL/GenBank/DDBJ databases">
        <title>Draft Whole Genome Sequencing Of Biosensor Chromobacterium violaceum Strain CV026 Reveals A Regulatory RNA In Chromobacterium violaceum Phenotype Regulatory Network.</title>
        <authorList>
            <person name="Hong K.W."/>
            <person name="Chan K.G."/>
            <person name="Chang C.-Y."/>
        </authorList>
    </citation>
    <scope>NUCLEOTIDE SEQUENCE [LARGE SCALE GENOMIC DNA]</scope>
    <source>
        <strain evidence="6 7">ATCC 31532</strain>
    </source>
</reference>
<dbReference type="Proteomes" id="UP000711178">
    <property type="component" value="Unassembled WGS sequence"/>
</dbReference>
<evidence type="ECO:0000256" key="4">
    <source>
        <dbReference type="SAM" id="SignalP"/>
    </source>
</evidence>
<proteinExistence type="inferred from homology"/>
<dbReference type="PANTHER" id="PTHR46847">
    <property type="entry name" value="D-ALLOSE-BINDING PERIPLASMIC PROTEIN-RELATED"/>
    <property type="match status" value="1"/>
</dbReference>
<feature type="signal peptide" evidence="4">
    <location>
        <begin position="1"/>
        <end position="22"/>
    </location>
</feature>
<dbReference type="RefSeq" id="WP_052258048.1">
    <property type="nucleotide sequence ID" value="NZ_CP142381.1"/>
</dbReference>
<comment type="subcellular location">
    <subcellularLocation>
        <location evidence="1">Cell envelope</location>
    </subcellularLocation>
</comment>
<protein>
    <submittedName>
        <fullName evidence="6">Substrate-binding domain-containing protein</fullName>
    </submittedName>
</protein>
<dbReference type="InterPro" id="IPR028082">
    <property type="entry name" value="Peripla_BP_I"/>
</dbReference>
<feature type="domain" description="Periplasmic binding protein" evidence="5">
    <location>
        <begin position="28"/>
        <end position="280"/>
    </location>
</feature>
<name>A0ABS7FHH3_9NEIS</name>
<evidence type="ECO:0000256" key="1">
    <source>
        <dbReference type="ARBA" id="ARBA00004196"/>
    </source>
</evidence>
<evidence type="ECO:0000256" key="2">
    <source>
        <dbReference type="ARBA" id="ARBA00007639"/>
    </source>
</evidence>
<dbReference type="SUPFAM" id="SSF53822">
    <property type="entry name" value="Periplasmic binding protein-like I"/>
    <property type="match status" value="1"/>
</dbReference>
<keyword evidence="3 4" id="KW-0732">Signal</keyword>
<comment type="caution">
    <text evidence="6">The sequence shown here is derived from an EMBL/GenBank/DDBJ whole genome shotgun (WGS) entry which is preliminary data.</text>
</comment>
<dbReference type="GeneID" id="89683841"/>
<feature type="chain" id="PRO_5045324935" evidence="4">
    <location>
        <begin position="23"/>
        <end position="315"/>
    </location>
</feature>
<organism evidence="6 7">
    <name type="scientific">Chromobacterium subtsugae</name>
    <dbReference type="NCBI Taxonomy" id="251747"/>
    <lineage>
        <taxon>Bacteria</taxon>
        <taxon>Pseudomonadati</taxon>
        <taxon>Pseudomonadota</taxon>
        <taxon>Betaproteobacteria</taxon>
        <taxon>Neisseriales</taxon>
        <taxon>Chromobacteriaceae</taxon>
        <taxon>Chromobacterium</taxon>
    </lineage>
</organism>
<evidence type="ECO:0000259" key="5">
    <source>
        <dbReference type="Pfam" id="PF13407"/>
    </source>
</evidence>
<comment type="similarity">
    <text evidence="2">Belongs to the bacterial solute-binding protein 2 family.</text>
</comment>
<dbReference type="InterPro" id="IPR025997">
    <property type="entry name" value="SBP_2_dom"/>
</dbReference>
<dbReference type="EMBL" id="JAHDTB010000019">
    <property type="protein sequence ID" value="MBW8289519.1"/>
    <property type="molecule type" value="Genomic_DNA"/>
</dbReference>
<dbReference type="Gene3D" id="3.40.50.2300">
    <property type="match status" value="2"/>
</dbReference>
<dbReference type="Pfam" id="PF13407">
    <property type="entry name" value="Peripla_BP_4"/>
    <property type="match status" value="1"/>
</dbReference>
<gene>
    <name evidence="6" type="ORF">KIF53_17935</name>
</gene>
<evidence type="ECO:0000256" key="3">
    <source>
        <dbReference type="ARBA" id="ARBA00022729"/>
    </source>
</evidence>
<keyword evidence="7" id="KW-1185">Reference proteome</keyword>
<evidence type="ECO:0000313" key="7">
    <source>
        <dbReference type="Proteomes" id="UP000711178"/>
    </source>
</evidence>